<organism evidence="1 2">
    <name type="scientific">Aromatoleum diolicum</name>
    <dbReference type="NCBI Taxonomy" id="75796"/>
    <lineage>
        <taxon>Bacteria</taxon>
        <taxon>Pseudomonadati</taxon>
        <taxon>Pseudomonadota</taxon>
        <taxon>Betaproteobacteria</taxon>
        <taxon>Rhodocyclales</taxon>
        <taxon>Rhodocyclaceae</taxon>
        <taxon>Aromatoleum</taxon>
    </lineage>
</organism>
<accession>A0ABX1QDP1</accession>
<protein>
    <submittedName>
        <fullName evidence="1">Uncharacterized protein</fullName>
    </submittedName>
</protein>
<dbReference type="RefSeq" id="WP_169260663.1">
    <property type="nucleotide sequence ID" value="NZ_WTVQ01000018.1"/>
</dbReference>
<sequence>MTQNASAAIASSIPDDTLATLVEAGVQKHAARMAQDGFAQVFRLTLNEDDEGRARGVKLLTTALRNWSNAADRDEARALRLAMIVAGLDQWGLAYSQAFGLAAIPGLTELVGALRTGLEPQQEARFLQQFAAIDAAEGNAIDFKIDLRRGIHIALWHAMIASNEREQATMILTRLGGMMFALVELMPELGWRLVADALANIQIQCLADGLAAEGLAREMNEALFAALSQELPAQHRDRAMAYATQAVLRWQQARRPADGTTH</sequence>
<proteinExistence type="predicted"/>
<reference evidence="1 2" key="1">
    <citation type="submission" date="2019-12" db="EMBL/GenBank/DDBJ databases">
        <title>Comparative genomics gives insights into the taxonomy of the Azoarcus-Aromatoleum group and reveals separate origins of nif in the plant-associated Azoarcus and non-plant-associated Aromatoleum sub-groups.</title>
        <authorList>
            <person name="Lafos M."/>
            <person name="Maluk M."/>
            <person name="Batista M."/>
            <person name="Junghare M."/>
            <person name="Carmona M."/>
            <person name="Faoro H."/>
            <person name="Cruz L.M."/>
            <person name="Battistoni F."/>
            <person name="De Souza E."/>
            <person name="Pedrosa F."/>
            <person name="Chen W.-M."/>
            <person name="Poole P.S."/>
            <person name="Dixon R.A."/>
            <person name="James E.K."/>
        </authorList>
    </citation>
    <scope>NUCLEOTIDE SEQUENCE [LARGE SCALE GENOMIC DNA]</scope>
    <source>
        <strain evidence="1 2">22Lin</strain>
    </source>
</reference>
<keyword evidence="2" id="KW-1185">Reference proteome</keyword>
<dbReference type="EMBL" id="WTVQ01000018">
    <property type="protein sequence ID" value="NMG75512.1"/>
    <property type="molecule type" value="Genomic_DNA"/>
</dbReference>
<comment type="caution">
    <text evidence="1">The sequence shown here is derived from an EMBL/GenBank/DDBJ whole genome shotgun (WGS) entry which is preliminary data.</text>
</comment>
<name>A0ABX1QDP1_9RHOO</name>
<gene>
    <name evidence="1" type="ORF">GPA25_12165</name>
</gene>
<evidence type="ECO:0000313" key="1">
    <source>
        <dbReference type="EMBL" id="NMG75512.1"/>
    </source>
</evidence>
<evidence type="ECO:0000313" key="2">
    <source>
        <dbReference type="Proteomes" id="UP000648984"/>
    </source>
</evidence>
<dbReference type="Proteomes" id="UP000648984">
    <property type="component" value="Unassembled WGS sequence"/>
</dbReference>